<dbReference type="SMART" id="SM00525">
    <property type="entry name" value="FES"/>
    <property type="match status" value="1"/>
</dbReference>
<reference evidence="14 15" key="1">
    <citation type="submission" date="2007-08" db="EMBL/GenBank/DDBJ databases">
        <title>Complete sequence of Roseiflexus castenholzii DSM 13941.</title>
        <authorList>
            <consortium name="US DOE Joint Genome Institute"/>
            <person name="Copeland A."/>
            <person name="Lucas S."/>
            <person name="Lapidus A."/>
            <person name="Barry K."/>
            <person name="Glavina del Rio T."/>
            <person name="Dalin E."/>
            <person name="Tice H."/>
            <person name="Pitluck S."/>
            <person name="Thompson L.S."/>
            <person name="Brettin T."/>
            <person name="Bruce D."/>
            <person name="Detter J.C."/>
            <person name="Han C."/>
            <person name="Tapia R."/>
            <person name="Schmutz J."/>
            <person name="Larimer F."/>
            <person name="Land M."/>
            <person name="Hauser L."/>
            <person name="Kyrpides N."/>
            <person name="Mikhailova N."/>
            <person name="Bryant D.A."/>
            <person name="Hanada S."/>
            <person name="Tsukatani Y."/>
            <person name="Richardson P."/>
        </authorList>
    </citation>
    <scope>NUCLEOTIDE SEQUENCE [LARGE SCALE GENOMIC DNA]</scope>
    <source>
        <strain evidence="15">DSM 13941 / HLO8</strain>
    </source>
</reference>
<keyword evidence="10" id="KW-0411">Iron-sulfur</keyword>
<dbReference type="InterPro" id="IPR011257">
    <property type="entry name" value="DNA_glycosylase"/>
</dbReference>
<dbReference type="GO" id="GO:0000701">
    <property type="term" value="F:purine-specific mismatch base pair DNA N-glycosylase activity"/>
    <property type="evidence" value="ECO:0007669"/>
    <property type="project" value="UniProtKB-EC"/>
</dbReference>
<keyword evidence="6" id="KW-0479">Metal-binding</keyword>
<dbReference type="InterPro" id="IPR023170">
    <property type="entry name" value="HhH_base_excis_C"/>
</dbReference>
<evidence type="ECO:0000256" key="12">
    <source>
        <dbReference type="ARBA" id="ARBA00023295"/>
    </source>
</evidence>
<evidence type="ECO:0000256" key="1">
    <source>
        <dbReference type="ARBA" id="ARBA00000843"/>
    </source>
</evidence>
<dbReference type="AlphaFoldDB" id="A7NN47"/>
<dbReference type="GO" id="GO:0035485">
    <property type="term" value="F:adenine/guanine mispair binding"/>
    <property type="evidence" value="ECO:0007669"/>
    <property type="project" value="TreeGrafter"/>
</dbReference>
<evidence type="ECO:0000256" key="6">
    <source>
        <dbReference type="ARBA" id="ARBA00022723"/>
    </source>
</evidence>
<evidence type="ECO:0000256" key="9">
    <source>
        <dbReference type="ARBA" id="ARBA00023004"/>
    </source>
</evidence>
<name>A7NN47_ROSCS</name>
<evidence type="ECO:0000256" key="5">
    <source>
        <dbReference type="ARBA" id="ARBA00022023"/>
    </source>
</evidence>
<dbReference type="GO" id="GO:0046872">
    <property type="term" value="F:metal ion binding"/>
    <property type="evidence" value="ECO:0007669"/>
    <property type="project" value="UniProtKB-KW"/>
</dbReference>
<dbReference type="EC" id="3.2.2.31" evidence="4"/>
<dbReference type="EMBL" id="CP000804">
    <property type="protein sequence ID" value="ABU58979.1"/>
    <property type="molecule type" value="Genomic_DNA"/>
</dbReference>
<dbReference type="RefSeq" id="WP_012121403.1">
    <property type="nucleotide sequence ID" value="NC_009767.1"/>
</dbReference>
<evidence type="ECO:0000256" key="11">
    <source>
        <dbReference type="ARBA" id="ARBA00023204"/>
    </source>
</evidence>
<dbReference type="OrthoDB" id="9802365at2"/>
<dbReference type="PANTHER" id="PTHR42944">
    <property type="entry name" value="ADENINE DNA GLYCOSYLASE"/>
    <property type="match status" value="1"/>
</dbReference>
<organism evidence="14 15">
    <name type="scientific">Roseiflexus castenholzii (strain DSM 13941 / HLO8)</name>
    <dbReference type="NCBI Taxonomy" id="383372"/>
    <lineage>
        <taxon>Bacteria</taxon>
        <taxon>Bacillati</taxon>
        <taxon>Chloroflexota</taxon>
        <taxon>Chloroflexia</taxon>
        <taxon>Chloroflexales</taxon>
        <taxon>Roseiflexineae</taxon>
        <taxon>Roseiflexaceae</taxon>
        <taxon>Roseiflexus</taxon>
    </lineage>
</organism>
<dbReference type="Pfam" id="PF00730">
    <property type="entry name" value="HhH-GPD"/>
    <property type="match status" value="1"/>
</dbReference>
<keyword evidence="9" id="KW-0408">Iron</keyword>
<dbReference type="InterPro" id="IPR044298">
    <property type="entry name" value="MIG/MutY"/>
</dbReference>
<dbReference type="SUPFAM" id="SSF48150">
    <property type="entry name" value="DNA-glycosylase"/>
    <property type="match status" value="1"/>
</dbReference>
<evidence type="ECO:0000256" key="10">
    <source>
        <dbReference type="ARBA" id="ARBA00023014"/>
    </source>
</evidence>
<dbReference type="InterPro" id="IPR003265">
    <property type="entry name" value="HhH-GPD_domain"/>
</dbReference>
<keyword evidence="11" id="KW-0234">DNA repair</keyword>
<sequence length="317" mass="36166">MTIHRSIDQNHEHSLSLNDLHQALLKWFSEAARDLPWRRTRDPYRILVAEVMLQQTQVDRVLPKYAAFLERFPTLHTLAEAPTAEVIRMWAGLGYNRRAVNLQRAARAICARYGGVFPRDVATLVTLPGIGSYTAGAVACFAFEQDVAFMDTNIRRVIRRVFTDPTETVNERALLALARAALPVGRSWMWNQALMELGSLVCTADAPACWRCPLRDQCRDYAARRESDERFASAPVRKRLAERRERPFIGSNRYFRGRIIEALRMLPSGATFALNDLGPQVRPEYTPDDEVWLTTLIRGLERDGLVVWTETGVRLPE</sequence>
<evidence type="ECO:0000256" key="8">
    <source>
        <dbReference type="ARBA" id="ARBA00022801"/>
    </source>
</evidence>
<dbReference type="GO" id="GO:0034039">
    <property type="term" value="F:8-oxo-7,8-dihydroguanine DNA N-glycosylase activity"/>
    <property type="evidence" value="ECO:0007669"/>
    <property type="project" value="TreeGrafter"/>
</dbReference>
<dbReference type="STRING" id="383372.Rcas_2917"/>
<dbReference type="PROSITE" id="PS00018">
    <property type="entry name" value="EF_HAND_1"/>
    <property type="match status" value="1"/>
</dbReference>
<dbReference type="SMART" id="SM00478">
    <property type="entry name" value="ENDO3c"/>
    <property type="match status" value="1"/>
</dbReference>
<evidence type="ECO:0000256" key="3">
    <source>
        <dbReference type="ARBA" id="ARBA00008343"/>
    </source>
</evidence>
<keyword evidence="12" id="KW-0326">Glycosidase</keyword>
<comment type="similarity">
    <text evidence="3">Belongs to the Nth/MutY family.</text>
</comment>
<dbReference type="CDD" id="cd00056">
    <property type="entry name" value="ENDO3c"/>
    <property type="match status" value="1"/>
</dbReference>
<evidence type="ECO:0000256" key="4">
    <source>
        <dbReference type="ARBA" id="ARBA00012045"/>
    </source>
</evidence>
<dbReference type="GO" id="GO:0051539">
    <property type="term" value="F:4 iron, 4 sulfur cluster binding"/>
    <property type="evidence" value="ECO:0007669"/>
    <property type="project" value="InterPro"/>
</dbReference>
<dbReference type="InterPro" id="IPR003651">
    <property type="entry name" value="Endonuclease3_FeS-loop_motif"/>
</dbReference>
<feature type="domain" description="HhH-GPD" evidence="13">
    <location>
        <begin position="52"/>
        <end position="200"/>
    </location>
</feature>
<dbReference type="Proteomes" id="UP000000263">
    <property type="component" value="Chromosome"/>
</dbReference>
<keyword evidence="8" id="KW-0378">Hydrolase</keyword>
<dbReference type="InterPro" id="IPR018247">
    <property type="entry name" value="EF_Hand_1_Ca_BS"/>
</dbReference>
<evidence type="ECO:0000256" key="2">
    <source>
        <dbReference type="ARBA" id="ARBA00001966"/>
    </source>
</evidence>
<evidence type="ECO:0000259" key="13">
    <source>
        <dbReference type="SMART" id="SM00478"/>
    </source>
</evidence>
<dbReference type="Gene3D" id="1.10.340.30">
    <property type="entry name" value="Hypothetical protein, domain 2"/>
    <property type="match status" value="1"/>
</dbReference>
<keyword evidence="7" id="KW-0227">DNA damage</keyword>
<dbReference type="GO" id="GO:0006284">
    <property type="term" value="P:base-excision repair"/>
    <property type="evidence" value="ECO:0007669"/>
    <property type="project" value="InterPro"/>
</dbReference>
<proteinExistence type="inferred from homology"/>
<dbReference type="GO" id="GO:0006298">
    <property type="term" value="P:mismatch repair"/>
    <property type="evidence" value="ECO:0007669"/>
    <property type="project" value="TreeGrafter"/>
</dbReference>
<dbReference type="Gene3D" id="1.10.1670.10">
    <property type="entry name" value="Helix-hairpin-Helix base-excision DNA repair enzymes (C-terminal)"/>
    <property type="match status" value="1"/>
</dbReference>
<dbReference type="eggNOG" id="COG1194">
    <property type="taxonomic scope" value="Bacteria"/>
</dbReference>
<dbReference type="GO" id="GO:0032357">
    <property type="term" value="F:oxidized purine DNA binding"/>
    <property type="evidence" value="ECO:0007669"/>
    <property type="project" value="TreeGrafter"/>
</dbReference>
<keyword evidence="15" id="KW-1185">Reference proteome</keyword>
<protein>
    <recommendedName>
        <fullName evidence="5">Adenine DNA glycosylase</fullName>
        <ecNumber evidence="4">3.2.2.31</ecNumber>
    </recommendedName>
</protein>
<dbReference type="KEGG" id="rca:Rcas_2917"/>
<evidence type="ECO:0000256" key="7">
    <source>
        <dbReference type="ARBA" id="ARBA00022763"/>
    </source>
</evidence>
<evidence type="ECO:0000313" key="15">
    <source>
        <dbReference type="Proteomes" id="UP000000263"/>
    </source>
</evidence>
<dbReference type="Pfam" id="PF00633">
    <property type="entry name" value="HHH"/>
    <property type="match status" value="1"/>
</dbReference>
<dbReference type="InterPro" id="IPR000445">
    <property type="entry name" value="HhH_motif"/>
</dbReference>
<comment type="catalytic activity">
    <reaction evidence="1">
        <text>Hydrolyzes free adenine bases from 7,8-dihydro-8-oxoguanine:adenine mismatched double-stranded DNA, leaving an apurinic site.</text>
        <dbReference type="EC" id="3.2.2.31"/>
    </reaction>
</comment>
<dbReference type="PANTHER" id="PTHR42944:SF1">
    <property type="entry name" value="ADENINE DNA GLYCOSYLASE"/>
    <property type="match status" value="1"/>
</dbReference>
<dbReference type="HOGENOM" id="CLU_012862_2_0_0"/>
<evidence type="ECO:0000313" key="14">
    <source>
        <dbReference type="EMBL" id="ABU58979.1"/>
    </source>
</evidence>
<comment type="cofactor">
    <cofactor evidence="2">
        <name>[4Fe-4S] cluster</name>
        <dbReference type="ChEBI" id="CHEBI:49883"/>
    </cofactor>
</comment>
<gene>
    <name evidence="14" type="ordered locus">Rcas_2917</name>
</gene>
<accession>A7NN47</accession>